<evidence type="ECO:0000256" key="1">
    <source>
        <dbReference type="SAM" id="Phobius"/>
    </source>
</evidence>
<reference evidence="2" key="2">
    <citation type="journal article" date="2021" name="PeerJ">
        <title>Extensive microbial diversity within the chicken gut microbiome revealed by metagenomics and culture.</title>
        <authorList>
            <person name="Gilroy R."/>
            <person name="Ravi A."/>
            <person name="Getino M."/>
            <person name="Pursley I."/>
            <person name="Horton D.L."/>
            <person name="Alikhan N.F."/>
            <person name="Baker D."/>
            <person name="Gharbi K."/>
            <person name="Hall N."/>
            <person name="Watson M."/>
            <person name="Adriaenssens E.M."/>
            <person name="Foster-Nyarko E."/>
            <person name="Jarju S."/>
            <person name="Secka A."/>
            <person name="Antonio M."/>
            <person name="Oren A."/>
            <person name="Chaudhuri R.R."/>
            <person name="La Ragione R."/>
            <person name="Hildebrand F."/>
            <person name="Pallen M.J."/>
        </authorList>
    </citation>
    <scope>NUCLEOTIDE SEQUENCE</scope>
    <source>
        <strain evidence="2">6276</strain>
    </source>
</reference>
<accession>A0A9D1JMT2</accession>
<dbReference type="EMBL" id="DVIU01000128">
    <property type="protein sequence ID" value="HIS36261.1"/>
    <property type="molecule type" value="Genomic_DNA"/>
</dbReference>
<protein>
    <submittedName>
        <fullName evidence="2">Uncharacterized protein</fullName>
    </submittedName>
</protein>
<feature type="transmembrane region" description="Helical" evidence="1">
    <location>
        <begin position="40"/>
        <end position="62"/>
    </location>
</feature>
<dbReference type="Proteomes" id="UP000823928">
    <property type="component" value="Unassembled WGS sequence"/>
</dbReference>
<gene>
    <name evidence="2" type="ORF">IAC10_06480</name>
</gene>
<sequence length="120" mass="12679">MDNNKLQAKDLFDVMVDTNLKVDSLISSSKTGGISRAGTVVNVVLMAVGMLLATVALLPQILTAVDLAFVTSEVCVLLFVGYAIFSCIIAVLTKVNTLVRLLTILVGIAPMAITVLLMVI</sequence>
<evidence type="ECO:0000313" key="3">
    <source>
        <dbReference type="Proteomes" id="UP000823928"/>
    </source>
</evidence>
<evidence type="ECO:0000313" key="2">
    <source>
        <dbReference type="EMBL" id="HIS36261.1"/>
    </source>
</evidence>
<feature type="transmembrane region" description="Helical" evidence="1">
    <location>
        <begin position="68"/>
        <end position="92"/>
    </location>
</feature>
<organism evidence="2 3">
    <name type="scientific">Candidatus Scatousia excrementigallinarum</name>
    <dbReference type="NCBI Taxonomy" id="2840935"/>
    <lineage>
        <taxon>Bacteria</taxon>
        <taxon>Candidatus Scatousia</taxon>
    </lineage>
</organism>
<keyword evidence="1" id="KW-1133">Transmembrane helix</keyword>
<name>A0A9D1JMT2_9BACT</name>
<proteinExistence type="predicted"/>
<keyword evidence="1" id="KW-0812">Transmembrane</keyword>
<feature type="transmembrane region" description="Helical" evidence="1">
    <location>
        <begin position="99"/>
        <end position="119"/>
    </location>
</feature>
<dbReference type="AlphaFoldDB" id="A0A9D1JMT2"/>
<comment type="caution">
    <text evidence="2">The sequence shown here is derived from an EMBL/GenBank/DDBJ whole genome shotgun (WGS) entry which is preliminary data.</text>
</comment>
<reference evidence="2" key="1">
    <citation type="submission" date="2020-10" db="EMBL/GenBank/DDBJ databases">
        <authorList>
            <person name="Gilroy R."/>
        </authorList>
    </citation>
    <scope>NUCLEOTIDE SEQUENCE</scope>
    <source>
        <strain evidence="2">6276</strain>
    </source>
</reference>
<keyword evidence="1" id="KW-0472">Membrane</keyword>